<feature type="domain" description="Thioredoxin" evidence="6">
    <location>
        <begin position="37"/>
        <end position="201"/>
    </location>
</feature>
<evidence type="ECO:0000256" key="3">
    <source>
        <dbReference type="PIRSR" id="PIRSR603782-1"/>
    </source>
</evidence>
<evidence type="ECO:0000256" key="4">
    <source>
        <dbReference type="PIRSR" id="PIRSR603782-2"/>
    </source>
</evidence>
<dbReference type="CDD" id="cd02968">
    <property type="entry name" value="SCO"/>
    <property type="match status" value="1"/>
</dbReference>
<dbReference type="OrthoDB" id="9790194at2"/>
<evidence type="ECO:0000313" key="7">
    <source>
        <dbReference type="EMBL" id="KAB1079923.1"/>
    </source>
</evidence>
<feature type="binding site" evidence="3">
    <location>
        <position position="166"/>
    </location>
    <ligand>
        <name>Cu cation</name>
        <dbReference type="ChEBI" id="CHEBI:23378"/>
    </ligand>
</feature>
<dbReference type="GO" id="GO:0046872">
    <property type="term" value="F:metal ion binding"/>
    <property type="evidence" value="ECO:0007669"/>
    <property type="project" value="UniProtKB-KW"/>
</dbReference>
<dbReference type="PANTHER" id="PTHR12151:SF25">
    <property type="entry name" value="LINALOOL DEHYDRATASE_ISOMERASE DOMAIN-CONTAINING PROTEIN"/>
    <property type="match status" value="1"/>
</dbReference>
<feature type="signal peptide" evidence="5">
    <location>
        <begin position="1"/>
        <end position="19"/>
    </location>
</feature>
<feature type="disulfide bond" description="Redox-active" evidence="4">
    <location>
        <begin position="76"/>
        <end position="80"/>
    </location>
</feature>
<dbReference type="RefSeq" id="WP_150999717.1">
    <property type="nucleotide sequence ID" value="NZ_BPQY01000208.1"/>
</dbReference>
<feature type="binding site" evidence="3">
    <location>
        <position position="76"/>
    </location>
    <ligand>
        <name>Cu cation</name>
        <dbReference type="ChEBI" id="CHEBI:23378"/>
    </ligand>
</feature>
<gene>
    <name evidence="7" type="ORF">F6X53_09250</name>
</gene>
<reference evidence="7 8" key="1">
    <citation type="submission" date="2019-09" db="EMBL/GenBank/DDBJ databases">
        <title>YIM 48816 draft genome.</title>
        <authorList>
            <person name="Jiang L."/>
        </authorList>
    </citation>
    <scope>NUCLEOTIDE SEQUENCE [LARGE SCALE GENOMIC DNA]</scope>
    <source>
        <strain evidence="7 8">YIM 48816</strain>
    </source>
</reference>
<feature type="binding site" evidence="3">
    <location>
        <position position="80"/>
    </location>
    <ligand>
        <name>Cu cation</name>
        <dbReference type="ChEBI" id="CHEBI:23378"/>
    </ligand>
</feature>
<organism evidence="7 8">
    <name type="scientific">Methylobacterium soli</name>
    <dbReference type="NCBI Taxonomy" id="553447"/>
    <lineage>
        <taxon>Bacteria</taxon>
        <taxon>Pseudomonadati</taxon>
        <taxon>Pseudomonadota</taxon>
        <taxon>Alphaproteobacteria</taxon>
        <taxon>Hyphomicrobiales</taxon>
        <taxon>Methylobacteriaceae</taxon>
        <taxon>Methylobacterium</taxon>
    </lineage>
</organism>
<proteinExistence type="inferred from homology"/>
<keyword evidence="5" id="KW-0732">Signal</keyword>
<sequence>MQLPILFRAGLIALPIVLAAQGHARAEAGAPAAPAATRRIAPIPDAAGLMDQNGRPLTEAAFAGRIRLVYFGYTHCPDSCPTALATVTQALDRLPPEIARRIVPILVAADPARDDARVLGAYLEAFHPGFVAVTGPVAAIDDLAWSYGALILRHPDEGAAGYAVDHSTDLHLVGPAGDLIARLPYAIGPDALAERLRASAGAAAMPREGPR</sequence>
<dbReference type="PROSITE" id="PS51352">
    <property type="entry name" value="THIOREDOXIN_2"/>
    <property type="match status" value="1"/>
</dbReference>
<dbReference type="InterPro" id="IPR013766">
    <property type="entry name" value="Thioredoxin_domain"/>
</dbReference>
<dbReference type="InterPro" id="IPR003782">
    <property type="entry name" value="SCO1/SenC"/>
</dbReference>
<keyword evidence="4" id="KW-1015">Disulfide bond</keyword>
<protein>
    <submittedName>
        <fullName evidence="7">SCO family protein</fullName>
    </submittedName>
</protein>
<comment type="caution">
    <text evidence="7">The sequence shown here is derived from an EMBL/GenBank/DDBJ whole genome shotgun (WGS) entry which is preliminary data.</text>
</comment>
<feature type="chain" id="PRO_5026986533" evidence="5">
    <location>
        <begin position="20"/>
        <end position="211"/>
    </location>
</feature>
<keyword evidence="2 3" id="KW-0186">Copper</keyword>
<dbReference type="PANTHER" id="PTHR12151">
    <property type="entry name" value="ELECTRON TRANSPORT PROTIN SCO1/SENC FAMILY MEMBER"/>
    <property type="match status" value="1"/>
</dbReference>
<evidence type="ECO:0000256" key="2">
    <source>
        <dbReference type="ARBA" id="ARBA00023008"/>
    </source>
</evidence>
<keyword evidence="8" id="KW-1185">Reference proteome</keyword>
<comment type="similarity">
    <text evidence="1">Belongs to the SCO1/2 family.</text>
</comment>
<dbReference type="AlphaFoldDB" id="A0A6L3T1T2"/>
<dbReference type="EMBL" id="VZZK01000007">
    <property type="protein sequence ID" value="KAB1079923.1"/>
    <property type="molecule type" value="Genomic_DNA"/>
</dbReference>
<dbReference type="Pfam" id="PF02630">
    <property type="entry name" value="SCO1-SenC"/>
    <property type="match status" value="1"/>
</dbReference>
<keyword evidence="3" id="KW-0479">Metal-binding</keyword>
<dbReference type="SUPFAM" id="SSF52833">
    <property type="entry name" value="Thioredoxin-like"/>
    <property type="match status" value="1"/>
</dbReference>
<evidence type="ECO:0000256" key="5">
    <source>
        <dbReference type="SAM" id="SignalP"/>
    </source>
</evidence>
<dbReference type="Gene3D" id="3.40.30.10">
    <property type="entry name" value="Glutaredoxin"/>
    <property type="match status" value="1"/>
</dbReference>
<evidence type="ECO:0000313" key="8">
    <source>
        <dbReference type="Proteomes" id="UP000474159"/>
    </source>
</evidence>
<evidence type="ECO:0000256" key="1">
    <source>
        <dbReference type="ARBA" id="ARBA00010996"/>
    </source>
</evidence>
<name>A0A6L3T1T2_9HYPH</name>
<dbReference type="Proteomes" id="UP000474159">
    <property type="component" value="Unassembled WGS sequence"/>
</dbReference>
<evidence type="ECO:0000259" key="6">
    <source>
        <dbReference type="PROSITE" id="PS51352"/>
    </source>
</evidence>
<accession>A0A6L3T1T2</accession>
<dbReference type="InterPro" id="IPR036249">
    <property type="entry name" value="Thioredoxin-like_sf"/>
</dbReference>